<dbReference type="EMBL" id="AMCI01007442">
    <property type="protein sequence ID" value="EJW92612.1"/>
    <property type="molecule type" value="Genomic_DNA"/>
</dbReference>
<gene>
    <name evidence="1" type="ORF">EVA_19288</name>
</gene>
<proteinExistence type="predicted"/>
<name>J9FST1_9ZZZZ</name>
<sequence length="127" mass="14473">MRYYLLEERELAKLFKCAVRQAVEESRRMDNPKRDLLSMNEAYREFGRRWVESKLAQGAVTAVRLGESKNSKRCVSRADLSALVSAELADRAARRYVAETGHAVERLSTGAPVLRRDDSGSYYELEA</sequence>
<protein>
    <submittedName>
        <fullName evidence="1">Uncharacterized protein</fullName>
    </submittedName>
</protein>
<comment type="caution">
    <text evidence="1">The sequence shown here is derived from an EMBL/GenBank/DDBJ whole genome shotgun (WGS) entry which is preliminary data.</text>
</comment>
<dbReference type="AlphaFoldDB" id="J9FST1"/>
<reference evidence="1" key="1">
    <citation type="journal article" date="2012" name="PLoS ONE">
        <title>Gene sets for utilization of primary and secondary nutrition supplies in the distal gut of endangered iberian lynx.</title>
        <authorList>
            <person name="Alcaide M."/>
            <person name="Messina E."/>
            <person name="Richter M."/>
            <person name="Bargiela R."/>
            <person name="Peplies J."/>
            <person name="Huws S.A."/>
            <person name="Newbold C.J."/>
            <person name="Golyshin P.N."/>
            <person name="Simon M.A."/>
            <person name="Lopez G."/>
            <person name="Yakimov M.M."/>
            <person name="Ferrer M."/>
        </authorList>
    </citation>
    <scope>NUCLEOTIDE SEQUENCE</scope>
</reference>
<evidence type="ECO:0000313" key="1">
    <source>
        <dbReference type="EMBL" id="EJW92612.1"/>
    </source>
</evidence>
<organism evidence="1">
    <name type="scientific">gut metagenome</name>
    <dbReference type="NCBI Taxonomy" id="749906"/>
    <lineage>
        <taxon>unclassified sequences</taxon>
        <taxon>metagenomes</taxon>
        <taxon>organismal metagenomes</taxon>
    </lineage>
</organism>
<accession>J9FST1</accession>